<proteinExistence type="predicted"/>
<dbReference type="PANTHER" id="PTHR46591">
    <property type="entry name" value="ZINC FINGER FYVE DOMAIN-CONTAINING PROTEIN 26"/>
    <property type="match status" value="1"/>
</dbReference>
<dbReference type="KEGG" id="lak:106166672"/>
<dbReference type="InterPro" id="IPR028730">
    <property type="entry name" value="ZFYVE26"/>
</dbReference>
<dbReference type="GO" id="GO:0030496">
    <property type="term" value="C:midbody"/>
    <property type="evidence" value="ECO:0007669"/>
    <property type="project" value="TreeGrafter"/>
</dbReference>
<dbReference type="OrthoDB" id="1936617at2759"/>
<dbReference type="STRING" id="7574.A0A1S3IRS2"/>
<organism evidence="1 2">
    <name type="scientific">Lingula anatina</name>
    <name type="common">Brachiopod</name>
    <name type="synonym">Lingula unguis</name>
    <dbReference type="NCBI Taxonomy" id="7574"/>
    <lineage>
        <taxon>Eukaryota</taxon>
        <taxon>Metazoa</taxon>
        <taxon>Spiralia</taxon>
        <taxon>Lophotrochozoa</taxon>
        <taxon>Brachiopoda</taxon>
        <taxon>Linguliformea</taxon>
        <taxon>Lingulata</taxon>
        <taxon>Lingulida</taxon>
        <taxon>Linguloidea</taxon>
        <taxon>Lingulidae</taxon>
        <taxon>Lingula</taxon>
    </lineage>
</organism>
<dbReference type="GO" id="GO:0000281">
    <property type="term" value="P:mitotic cytokinesis"/>
    <property type="evidence" value="ECO:0007669"/>
    <property type="project" value="InterPro"/>
</dbReference>
<evidence type="ECO:0000313" key="2">
    <source>
        <dbReference type="RefSeq" id="XP_013400773.1"/>
    </source>
</evidence>
<dbReference type="PANTHER" id="PTHR46591:SF1">
    <property type="entry name" value="ZINC FINGER FYVE DOMAIN-CONTAINING PROTEIN 26"/>
    <property type="match status" value="1"/>
</dbReference>
<keyword evidence="1" id="KW-1185">Reference proteome</keyword>
<name>A0A1S3IRS2_LINAN</name>
<protein>
    <submittedName>
        <fullName evidence="2">Zinc finger FYVE domain-containing protein 26-like</fullName>
    </submittedName>
</protein>
<reference evidence="2" key="1">
    <citation type="submission" date="2025-08" db="UniProtKB">
        <authorList>
            <consortium name="RefSeq"/>
        </authorList>
    </citation>
    <scope>IDENTIFICATION</scope>
    <source>
        <tissue evidence="2">Gonads</tissue>
    </source>
</reference>
<dbReference type="GO" id="GO:0032266">
    <property type="term" value="F:phosphatidylinositol-3-phosphate binding"/>
    <property type="evidence" value="ECO:0007669"/>
    <property type="project" value="InterPro"/>
</dbReference>
<dbReference type="GO" id="GO:0000724">
    <property type="term" value="P:double-strand break repair via homologous recombination"/>
    <property type="evidence" value="ECO:0007669"/>
    <property type="project" value="InterPro"/>
</dbReference>
<dbReference type="GO" id="GO:0005813">
    <property type="term" value="C:centrosome"/>
    <property type="evidence" value="ECO:0007669"/>
    <property type="project" value="TreeGrafter"/>
</dbReference>
<dbReference type="Proteomes" id="UP000085678">
    <property type="component" value="Unplaced"/>
</dbReference>
<dbReference type="GO" id="GO:0032465">
    <property type="term" value="P:regulation of cytokinesis"/>
    <property type="evidence" value="ECO:0007669"/>
    <property type="project" value="TreeGrafter"/>
</dbReference>
<accession>A0A1S3IRS2</accession>
<evidence type="ECO:0000313" key="1">
    <source>
        <dbReference type="Proteomes" id="UP000085678"/>
    </source>
</evidence>
<dbReference type="RefSeq" id="XP_013400773.1">
    <property type="nucleotide sequence ID" value="XM_013545319.1"/>
</dbReference>
<gene>
    <name evidence="2" type="primary">LOC106166672</name>
</gene>
<dbReference type="AlphaFoldDB" id="A0A1S3IRS2"/>
<dbReference type="GeneID" id="106166672"/>
<sequence>MDSAGSVEEQSIHQFGFEKGISVKHLFRFFTNNVYLGQWELARACIQELHAHACVLGKDIHEFVAQVAERPYNLSLRSESVNSPQHLSWLCLTELESKRTGSEDGFVHLKEDLEFQLLLLQAGGGVSKDILRELYSYQREQRQSRAAQPVLPFGSDSLNYIKDVLYSEPALGSAMICHLTFKHKRYDWNNEQLQRVYIKCMEDILNNLQGTKQQPENLMLEDKLYSLLALFNPNTDMKRLGLNDFLTKLVLQADAKDLPLNKNAIYSSLLGRDDPFLIDTYCDIENKVLSNSFTEKHSNGCESGGEPEQIEDEHRHIFAVAVCKDRELAWQQLYLRCLKQEKHFIDFEVEAALQMIKTGQFHNLQQLFIAPELKVLKPMVLLMGWKYCHSCTSARNLLTVLWNEKEDEIPSALQQACKRLSYQVDLVQWCLEKAR</sequence>
<dbReference type="InParanoid" id="A0A1S3IRS2"/>
<dbReference type="GO" id="GO:0005765">
    <property type="term" value="C:lysosomal membrane"/>
    <property type="evidence" value="ECO:0007669"/>
    <property type="project" value="TreeGrafter"/>
</dbReference>